<evidence type="ECO:0000313" key="1">
    <source>
        <dbReference type="EMBL" id="PRF18650.1"/>
    </source>
</evidence>
<comment type="caution">
    <text evidence="1">The sequence shown here is derived from an EMBL/GenBank/DDBJ whole genome shotgun (WGS) entry which is preliminary data.</text>
</comment>
<accession>A0A8E2RTE6</accession>
<organism evidence="1 2">
    <name type="scientific">Burkholderia multivorans</name>
    <dbReference type="NCBI Taxonomy" id="87883"/>
    <lineage>
        <taxon>Bacteria</taxon>
        <taxon>Pseudomonadati</taxon>
        <taxon>Pseudomonadota</taxon>
        <taxon>Betaproteobacteria</taxon>
        <taxon>Burkholderiales</taxon>
        <taxon>Burkholderiaceae</taxon>
        <taxon>Burkholderia</taxon>
        <taxon>Burkholderia cepacia complex</taxon>
    </lineage>
</organism>
<dbReference type="Proteomes" id="UP000237686">
    <property type="component" value="Unassembled WGS sequence"/>
</dbReference>
<reference evidence="1 2" key="1">
    <citation type="submission" date="2018-03" db="EMBL/GenBank/DDBJ databases">
        <authorList>
            <person name="Nguyen K."/>
            <person name="Fouts D."/>
            <person name="Sutton G."/>
        </authorList>
    </citation>
    <scope>NUCLEOTIDE SEQUENCE [LARGE SCALE GENOMIC DNA]</scope>
    <source>
        <strain evidence="1 2">AU17135</strain>
    </source>
</reference>
<dbReference type="AlphaFoldDB" id="A0A8E2RTE6"/>
<sequence>MSQIVIFKWRRRSKGGRQRPLRVSRAAMCMCSMACRCAAGGASCAPRYRRRSACALIRAGGSGFFRNDVGASVVIGGNTRRGKCAGETGDDMSDIATQHLLSRRACD</sequence>
<dbReference type="EMBL" id="PVFZ01000068">
    <property type="protein sequence ID" value="PRF18650.1"/>
    <property type="molecule type" value="Genomic_DNA"/>
</dbReference>
<gene>
    <name evidence="1" type="ORF">C6P98_27095</name>
</gene>
<name>A0A8E2RTE6_9BURK</name>
<evidence type="ECO:0000313" key="2">
    <source>
        <dbReference type="Proteomes" id="UP000237686"/>
    </source>
</evidence>
<proteinExistence type="predicted"/>
<protein>
    <submittedName>
        <fullName evidence="1">Uncharacterized protein</fullName>
    </submittedName>
</protein>